<name>G0QTI1_ICHMU</name>
<keyword evidence="2" id="KW-0723">Serine/threonine-protein kinase</keyword>
<keyword evidence="14" id="KW-1185">Reference proteome</keyword>
<sequence>MGFFIKIIYFHLNYKYLTSFSYEINIQKTKNQFLNIQNLLNPFYSQIIHSEVYKAYSKIDQKYVALKKIKKERKEGFPVTALREIKILRRLNHPNIIKLLDISTEQQRNYGEQTYLVFEYCEHDLEGLLSSNIQFTLPQVKNIMYQILLGLQEIHKQNIIHRDIKTDNILCTNKGEFKIADFGLSKINVNAPLTQRIQCIPYRSPEAIFEAKKYTSKVDIWSLGIILYQLLFRNQCKRKTLFYGDGYVQQAKQYFSFLGNPELVWSEQSKKSLMMMKYDEIMSKISPEEKAKYRDCLLDFLKDIKPNTDVYALDLLIKMLVLDPEKRFSVEDCLNHQFFMQEPFMARNNEMPSIKDGNEYHNKKYKEQGVQQISNQVGKNFKNMNYNQINNNIRPNQNTNVNKNISKQQRDTNNFK</sequence>
<dbReference type="PROSITE" id="PS50011">
    <property type="entry name" value="PROTEIN_KINASE_DOM"/>
    <property type="match status" value="1"/>
</dbReference>
<dbReference type="InterPro" id="IPR000719">
    <property type="entry name" value="Prot_kinase_dom"/>
</dbReference>
<reference evidence="13 14" key="1">
    <citation type="submission" date="2011-07" db="EMBL/GenBank/DDBJ databases">
        <authorList>
            <person name="Coyne R."/>
            <person name="Brami D."/>
            <person name="Johnson J."/>
            <person name="Hostetler J."/>
            <person name="Hannick L."/>
            <person name="Clark T."/>
            <person name="Cassidy-Hanley D."/>
            <person name="Inman J."/>
        </authorList>
    </citation>
    <scope>NUCLEOTIDE SEQUENCE [LARGE SCALE GENOMIC DNA]</scope>
    <source>
        <strain evidence="13 14">G5</strain>
    </source>
</reference>
<comment type="similarity">
    <text evidence="1">Belongs to the protein kinase superfamily. CMGC Ser/Thr protein kinase family. CDC2/CDKX subfamily.</text>
</comment>
<feature type="compositionally biased region" description="Low complexity" evidence="11">
    <location>
        <begin position="392"/>
        <end position="402"/>
    </location>
</feature>
<gene>
    <name evidence="13" type="ORF">IMG5_108690</name>
</gene>
<dbReference type="eggNOG" id="KOG0600">
    <property type="taxonomic scope" value="Eukaryota"/>
</dbReference>
<dbReference type="PROSITE" id="PS00108">
    <property type="entry name" value="PROTEIN_KINASE_ST"/>
    <property type="match status" value="1"/>
</dbReference>
<evidence type="ECO:0000256" key="7">
    <source>
        <dbReference type="ARBA" id="ARBA00038543"/>
    </source>
</evidence>
<dbReference type="OMA" id="EPSHEFQ"/>
<dbReference type="Proteomes" id="UP000008983">
    <property type="component" value="Unassembled WGS sequence"/>
</dbReference>
<dbReference type="GO" id="GO:0016787">
    <property type="term" value="F:hydrolase activity"/>
    <property type="evidence" value="ECO:0007669"/>
    <property type="project" value="UniProtKB-KW"/>
</dbReference>
<dbReference type="GO" id="GO:0005524">
    <property type="term" value="F:ATP binding"/>
    <property type="evidence" value="ECO:0007669"/>
    <property type="project" value="UniProtKB-KW"/>
</dbReference>
<dbReference type="InterPro" id="IPR011009">
    <property type="entry name" value="Kinase-like_dom_sf"/>
</dbReference>
<dbReference type="Gene3D" id="1.10.510.10">
    <property type="entry name" value="Transferase(Phosphotransferase) domain 1"/>
    <property type="match status" value="1"/>
</dbReference>
<accession>G0QTI1</accession>
<evidence type="ECO:0000313" key="13">
    <source>
        <dbReference type="EMBL" id="EGR31477.1"/>
    </source>
</evidence>
<keyword evidence="13" id="KW-0378">Hydrolase</keyword>
<feature type="region of interest" description="Disordered" evidence="11">
    <location>
        <begin position="392"/>
        <end position="416"/>
    </location>
</feature>
<evidence type="ECO:0000256" key="11">
    <source>
        <dbReference type="SAM" id="MobiDB-lite"/>
    </source>
</evidence>
<evidence type="ECO:0000313" key="14">
    <source>
        <dbReference type="Proteomes" id="UP000008983"/>
    </source>
</evidence>
<evidence type="ECO:0000256" key="1">
    <source>
        <dbReference type="ARBA" id="ARBA00006485"/>
    </source>
</evidence>
<dbReference type="FunFam" id="1.10.510.10:FF:000624">
    <property type="entry name" value="Mitogen-activated protein kinase"/>
    <property type="match status" value="1"/>
</dbReference>
<dbReference type="GeneID" id="14907619"/>
<dbReference type="Pfam" id="PF00069">
    <property type="entry name" value="Pkinase"/>
    <property type="match status" value="1"/>
</dbReference>
<keyword evidence="3 13" id="KW-0808">Transferase</keyword>
<dbReference type="SUPFAM" id="SSF56112">
    <property type="entry name" value="Protein kinase-like (PK-like)"/>
    <property type="match status" value="1"/>
</dbReference>
<keyword evidence="4" id="KW-0547">Nucleotide-binding</keyword>
<evidence type="ECO:0000256" key="9">
    <source>
        <dbReference type="ARBA" id="ARBA00041902"/>
    </source>
</evidence>
<keyword evidence="6" id="KW-0067">ATP-binding</keyword>
<dbReference type="InterPro" id="IPR008271">
    <property type="entry name" value="Ser/Thr_kinase_AS"/>
</dbReference>
<evidence type="ECO:0000256" key="2">
    <source>
        <dbReference type="ARBA" id="ARBA00022527"/>
    </source>
</evidence>
<evidence type="ECO:0000256" key="8">
    <source>
        <dbReference type="ARBA" id="ARBA00039612"/>
    </source>
</evidence>
<dbReference type="PANTHER" id="PTHR24056">
    <property type="entry name" value="CELL DIVISION PROTEIN KINASE"/>
    <property type="match status" value="1"/>
</dbReference>
<dbReference type="GO" id="GO:0004674">
    <property type="term" value="F:protein serine/threonine kinase activity"/>
    <property type="evidence" value="ECO:0007669"/>
    <property type="project" value="UniProtKB-KW"/>
</dbReference>
<comment type="subunit">
    <text evidence="7">May form a complex composed of at least the catalytic subunit CRK2 and a cyclin.</text>
</comment>
<evidence type="ECO:0000256" key="4">
    <source>
        <dbReference type="ARBA" id="ARBA00022741"/>
    </source>
</evidence>
<protein>
    <recommendedName>
        <fullName evidence="8">Cyclin-dependent kinase 2 homolog</fullName>
    </recommendedName>
    <alternativeName>
        <fullName evidence="9">Cell division control protein 2 homolog</fullName>
    </alternativeName>
    <alternativeName>
        <fullName evidence="10">cdc2-related kinase 2</fullName>
    </alternativeName>
</protein>
<dbReference type="AlphaFoldDB" id="G0QTI1"/>
<dbReference type="SMART" id="SM00220">
    <property type="entry name" value="S_TKc"/>
    <property type="match status" value="1"/>
</dbReference>
<dbReference type="InParanoid" id="G0QTI1"/>
<organism evidence="13 14">
    <name type="scientific">Ichthyophthirius multifiliis</name>
    <name type="common">White spot disease agent</name>
    <name type="synonym">Ich</name>
    <dbReference type="NCBI Taxonomy" id="5932"/>
    <lineage>
        <taxon>Eukaryota</taxon>
        <taxon>Sar</taxon>
        <taxon>Alveolata</taxon>
        <taxon>Ciliophora</taxon>
        <taxon>Intramacronucleata</taxon>
        <taxon>Oligohymenophorea</taxon>
        <taxon>Hymenostomatida</taxon>
        <taxon>Ophryoglenina</taxon>
        <taxon>Ichthyophthirius</taxon>
    </lineage>
</organism>
<dbReference type="STRING" id="857967.G0QTI1"/>
<dbReference type="OrthoDB" id="204883at2759"/>
<keyword evidence="5" id="KW-0418">Kinase</keyword>
<dbReference type="GO" id="GO:0005634">
    <property type="term" value="C:nucleus"/>
    <property type="evidence" value="ECO:0007669"/>
    <property type="project" value="TreeGrafter"/>
</dbReference>
<evidence type="ECO:0000256" key="3">
    <source>
        <dbReference type="ARBA" id="ARBA00022679"/>
    </source>
</evidence>
<evidence type="ECO:0000256" key="5">
    <source>
        <dbReference type="ARBA" id="ARBA00022777"/>
    </source>
</evidence>
<dbReference type="RefSeq" id="XP_004034963.1">
    <property type="nucleotide sequence ID" value="XM_004034915.1"/>
</dbReference>
<feature type="domain" description="Protein kinase" evidence="12">
    <location>
        <begin position="33"/>
        <end position="339"/>
    </location>
</feature>
<feature type="compositionally biased region" description="Polar residues" evidence="11">
    <location>
        <begin position="403"/>
        <end position="416"/>
    </location>
</feature>
<evidence type="ECO:0000259" key="12">
    <source>
        <dbReference type="PROSITE" id="PS50011"/>
    </source>
</evidence>
<dbReference type="EMBL" id="GL983857">
    <property type="protein sequence ID" value="EGR31477.1"/>
    <property type="molecule type" value="Genomic_DNA"/>
</dbReference>
<proteinExistence type="inferred from homology"/>
<dbReference type="Gene3D" id="3.30.200.20">
    <property type="entry name" value="Phosphorylase Kinase, domain 1"/>
    <property type="match status" value="1"/>
</dbReference>
<evidence type="ECO:0000256" key="6">
    <source>
        <dbReference type="ARBA" id="ARBA00022840"/>
    </source>
</evidence>
<dbReference type="InterPro" id="IPR050108">
    <property type="entry name" value="CDK"/>
</dbReference>
<evidence type="ECO:0000256" key="10">
    <source>
        <dbReference type="ARBA" id="ARBA00042858"/>
    </source>
</evidence>